<gene>
    <name evidence="1" type="ORF">PX52LOC_00904</name>
</gene>
<accession>A0A5C1A4K2</accession>
<dbReference type="KEGG" id="lrs:PX52LOC_00904"/>
<evidence type="ECO:0000313" key="1">
    <source>
        <dbReference type="EMBL" id="QEL14041.1"/>
    </source>
</evidence>
<proteinExistence type="predicted"/>
<sequence>MFVNYPGFKEIRKTSIKSQADNVLRQTWMEFHDNAPDEYIAELTARLSRLLPLVKRESAAAFAETRIAASIENSDSGGIKIQAKSVSMGGSKGKNVNAQVYDLVMKKPAAKGWTCQQIAEEIGCHHSSVVRTKAWKQIAALQETAKRDAIDRQSDKGQR</sequence>
<dbReference type="EMBL" id="CP042425">
    <property type="protein sequence ID" value="QEL14041.1"/>
    <property type="molecule type" value="Genomic_DNA"/>
</dbReference>
<keyword evidence="2" id="KW-1185">Reference proteome</keyword>
<dbReference type="Proteomes" id="UP000324974">
    <property type="component" value="Chromosome"/>
</dbReference>
<reference evidence="2" key="1">
    <citation type="submission" date="2019-08" db="EMBL/GenBank/DDBJ databases">
        <title>Limnoglobus roseus gen. nov., sp. nov., a novel freshwater planctomycete with a giant genome from the family Gemmataceae.</title>
        <authorList>
            <person name="Kulichevskaya I.S."/>
            <person name="Naumoff D.G."/>
            <person name="Miroshnikov K."/>
            <person name="Ivanova A."/>
            <person name="Philippov D.A."/>
            <person name="Hakobyan A."/>
            <person name="Rijpstra I.C."/>
            <person name="Sinninghe Damste J.S."/>
            <person name="Liesack W."/>
            <person name="Dedysh S.N."/>
        </authorList>
    </citation>
    <scope>NUCLEOTIDE SEQUENCE [LARGE SCALE GENOMIC DNA]</scope>
    <source>
        <strain evidence="2">PX52</strain>
    </source>
</reference>
<organism evidence="1 2">
    <name type="scientific">Limnoglobus roseus</name>
    <dbReference type="NCBI Taxonomy" id="2598579"/>
    <lineage>
        <taxon>Bacteria</taxon>
        <taxon>Pseudomonadati</taxon>
        <taxon>Planctomycetota</taxon>
        <taxon>Planctomycetia</taxon>
        <taxon>Gemmatales</taxon>
        <taxon>Gemmataceae</taxon>
        <taxon>Limnoglobus</taxon>
    </lineage>
</organism>
<dbReference type="AlphaFoldDB" id="A0A5C1A4K2"/>
<evidence type="ECO:0000313" key="2">
    <source>
        <dbReference type="Proteomes" id="UP000324974"/>
    </source>
</evidence>
<name>A0A5C1A4K2_9BACT</name>
<protein>
    <submittedName>
        <fullName evidence="1">Uncharacterized protein</fullName>
    </submittedName>
</protein>